<dbReference type="CDD" id="cd15777">
    <property type="entry name" value="CRBN_C_like"/>
    <property type="match status" value="1"/>
</dbReference>
<dbReference type="InterPro" id="IPR034750">
    <property type="entry name" value="CULT"/>
</dbReference>
<comment type="caution">
    <text evidence="2">The sequence shown here is derived from an EMBL/GenBank/DDBJ whole genome shotgun (WGS) entry which is preliminary data.</text>
</comment>
<evidence type="ECO:0000259" key="1">
    <source>
        <dbReference type="PROSITE" id="PS51788"/>
    </source>
</evidence>
<gene>
    <name evidence="2" type="ORF">HOLleu_24529</name>
</gene>
<dbReference type="AlphaFoldDB" id="A0A9Q1BWU6"/>
<dbReference type="OrthoDB" id="5778218at2759"/>
<dbReference type="Gene3D" id="2.170.150.20">
    <property type="entry name" value="Peptide methionine sulfoxide reductase"/>
    <property type="match status" value="1"/>
</dbReference>
<name>A0A9Q1BWU6_HOLLE</name>
<proteinExistence type="predicted"/>
<dbReference type="EMBL" id="JAIZAY010000011">
    <property type="protein sequence ID" value="KAJ8034100.1"/>
    <property type="molecule type" value="Genomic_DNA"/>
</dbReference>
<evidence type="ECO:0000313" key="3">
    <source>
        <dbReference type="Proteomes" id="UP001152320"/>
    </source>
</evidence>
<dbReference type="PROSITE" id="PS51788">
    <property type="entry name" value="CULT"/>
    <property type="match status" value="1"/>
</dbReference>
<sequence length="161" mass="18595">MTSHAFHFIILPEHLLCRNCGHEVAKASDLISVPSHHAIYQRNETIMGVEDVLIQYFRNPAGMHFELITTSSAVVDTSSKAYPADTWFDNFTWKMVKCRRCYVHLGWCYEPGENLKAKCRDCEDTNRAITERLRFYGLILDKIIHQEYADSLVMSPKFYGG</sequence>
<feature type="domain" description="CULT" evidence="1">
    <location>
        <begin position="12"/>
        <end position="147"/>
    </location>
</feature>
<protein>
    <recommendedName>
        <fullName evidence="1">CULT domain-containing protein</fullName>
    </recommendedName>
</protein>
<evidence type="ECO:0000313" key="2">
    <source>
        <dbReference type="EMBL" id="KAJ8034100.1"/>
    </source>
</evidence>
<keyword evidence="3" id="KW-1185">Reference proteome</keyword>
<dbReference type="Proteomes" id="UP001152320">
    <property type="component" value="Chromosome 11"/>
</dbReference>
<reference evidence="2" key="1">
    <citation type="submission" date="2021-10" db="EMBL/GenBank/DDBJ databases">
        <title>Tropical sea cucumber genome reveals ecological adaptation and Cuvierian tubules defense mechanism.</title>
        <authorList>
            <person name="Chen T."/>
        </authorList>
    </citation>
    <scope>NUCLEOTIDE SEQUENCE</scope>
    <source>
        <strain evidence="2">Nanhai2018</strain>
        <tissue evidence="2">Muscle</tissue>
    </source>
</reference>
<organism evidence="2 3">
    <name type="scientific">Holothuria leucospilota</name>
    <name type="common">Black long sea cucumber</name>
    <name type="synonym">Mertensiothuria leucospilota</name>
    <dbReference type="NCBI Taxonomy" id="206669"/>
    <lineage>
        <taxon>Eukaryota</taxon>
        <taxon>Metazoa</taxon>
        <taxon>Echinodermata</taxon>
        <taxon>Eleutherozoa</taxon>
        <taxon>Echinozoa</taxon>
        <taxon>Holothuroidea</taxon>
        <taxon>Aspidochirotacea</taxon>
        <taxon>Aspidochirotida</taxon>
        <taxon>Holothuriidae</taxon>
        <taxon>Holothuria</taxon>
    </lineage>
</organism>
<accession>A0A9Q1BWU6</accession>